<proteinExistence type="inferred from homology"/>
<keyword evidence="8 10" id="KW-0472">Membrane</keyword>
<evidence type="ECO:0000256" key="5">
    <source>
        <dbReference type="ARBA" id="ARBA00022967"/>
    </source>
</evidence>
<accession>A0A872ZMG4</accession>
<protein>
    <recommendedName>
        <fullName evidence="3">NADH-ubiquinone oxidoreductase chain 4L</fullName>
    </recommendedName>
    <alternativeName>
        <fullName evidence="9">NADH dehydrogenase subunit 4L</fullName>
    </alternativeName>
</protein>
<dbReference type="GO" id="GO:0016020">
    <property type="term" value="C:membrane"/>
    <property type="evidence" value="ECO:0007669"/>
    <property type="project" value="UniProtKB-SubCell"/>
</dbReference>
<keyword evidence="6 10" id="KW-1133">Transmembrane helix</keyword>
<keyword evidence="5" id="KW-1278">Translocase</keyword>
<evidence type="ECO:0000256" key="10">
    <source>
        <dbReference type="SAM" id="Phobius"/>
    </source>
</evidence>
<evidence type="ECO:0000256" key="6">
    <source>
        <dbReference type="ARBA" id="ARBA00022989"/>
    </source>
</evidence>
<keyword evidence="11" id="KW-0496">Mitochondrion</keyword>
<organism evidence="11">
    <name type="scientific">Sinosolenaia oleivora</name>
    <dbReference type="NCBI Taxonomy" id="3237505"/>
    <lineage>
        <taxon>Eukaryota</taxon>
        <taxon>Metazoa</taxon>
        <taxon>Spiralia</taxon>
        <taxon>Lophotrochozoa</taxon>
        <taxon>Mollusca</taxon>
        <taxon>Bivalvia</taxon>
        <taxon>Autobranchia</taxon>
        <taxon>Heteroconchia</taxon>
        <taxon>Palaeoheterodonta</taxon>
        <taxon>Unionida</taxon>
        <taxon>Unionoidea</taxon>
        <taxon>Unionidae</taxon>
        <taxon>Sinosolenaia</taxon>
    </lineage>
</organism>
<gene>
    <name evidence="11" type="primary">ND4L</name>
</gene>
<dbReference type="InterPro" id="IPR039428">
    <property type="entry name" value="NUOK/Mnh_C1-like"/>
</dbReference>
<dbReference type="Pfam" id="PF00420">
    <property type="entry name" value="Oxidored_q2"/>
    <property type="match status" value="1"/>
</dbReference>
<evidence type="ECO:0000256" key="2">
    <source>
        <dbReference type="ARBA" id="ARBA00010519"/>
    </source>
</evidence>
<dbReference type="AlphaFoldDB" id="A0A872ZMG4"/>
<evidence type="ECO:0000256" key="3">
    <source>
        <dbReference type="ARBA" id="ARBA00016612"/>
    </source>
</evidence>
<evidence type="ECO:0000256" key="4">
    <source>
        <dbReference type="ARBA" id="ARBA00022692"/>
    </source>
</evidence>
<comment type="similarity">
    <text evidence="2">Belongs to the complex I subunit 4L family.</text>
</comment>
<evidence type="ECO:0000256" key="7">
    <source>
        <dbReference type="ARBA" id="ARBA00023027"/>
    </source>
</evidence>
<feature type="transmembrane region" description="Helical" evidence="10">
    <location>
        <begin position="29"/>
        <end position="53"/>
    </location>
</feature>
<feature type="transmembrane region" description="Helical" evidence="10">
    <location>
        <begin position="6"/>
        <end position="22"/>
    </location>
</feature>
<dbReference type="Gene3D" id="1.10.287.3510">
    <property type="match status" value="1"/>
</dbReference>
<reference evidence="11" key="1">
    <citation type="journal article" date="2020" name="Mitochondrial DNA Part B Resour">
        <title>Molecular identification and phylogenetic analysis of the mitogenome of Solenaia oleivora MG.</title>
        <authorList>
            <person name="Chen P."/>
            <person name="Li D."/>
            <person name="Chen X."/>
            <person name="Zhang G."/>
            <person name="Yang S."/>
        </authorList>
    </citation>
    <scope>NUCLEOTIDE SEQUENCE</scope>
</reference>
<evidence type="ECO:0000313" key="11">
    <source>
        <dbReference type="EMBL" id="QOY44586.1"/>
    </source>
</evidence>
<evidence type="ECO:0000256" key="1">
    <source>
        <dbReference type="ARBA" id="ARBA00004141"/>
    </source>
</evidence>
<evidence type="ECO:0000256" key="9">
    <source>
        <dbReference type="ARBA" id="ARBA00031586"/>
    </source>
</evidence>
<dbReference type="EMBL" id="MT477834">
    <property type="protein sequence ID" value="QOY44586.1"/>
    <property type="molecule type" value="Genomic_DNA"/>
</dbReference>
<evidence type="ECO:0000256" key="8">
    <source>
        <dbReference type="ARBA" id="ARBA00023136"/>
    </source>
</evidence>
<keyword evidence="7" id="KW-0520">NAD</keyword>
<name>A0A872ZMG4_9BIVA</name>
<comment type="subcellular location">
    <subcellularLocation>
        <location evidence="1">Membrane</location>
        <topology evidence="1">Multi-pass membrane protein</topology>
    </subcellularLocation>
</comment>
<geneLocation type="mitochondrion" evidence="11"/>
<sequence>MSFFSAVGVGVIGVLVGSVCLVSQRKSLFGVLLSMEVFTLSVYIVIFSVVWFWGSLSSVCLIFLGFGVCEAALGLSVLVSLVRSIGSDYVGGLTLGHF</sequence>
<feature type="transmembrane region" description="Helical" evidence="10">
    <location>
        <begin position="59"/>
        <end position="82"/>
    </location>
</feature>
<keyword evidence="4 10" id="KW-0812">Transmembrane</keyword>